<protein>
    <submittedName>
        <fullName evidence="1">Uncharacterized protein</fullName>
    </submittedName>
</protein>
<reference evidence="2" key="1">
    <citation type="submission" date="2012-08" db="EMBL/GenBank/DDBJ databases">
        <title>The Genome Sequence of Wuchereria bancrofti.</title>
        <authorList>
            <person name="Nutman T.B."/>
            <person name="Fink D.L."/>
            <person name="Russ C."/>
            <person name="Young S."/>
            <person name="Zeng Q."/>
            <person name="Koehrsen M."/>
            <person name="Alvarado L."/>
            <person name="Berlin A."/>
            <person name="Chapman S.B."/>
            <person name="Chen Z."/>
            <person name="Freedman E."/>
            <person name="Gellesch M."/>
            <person name="Goldberg J."/>
            <person name="Griggs A."/>
            <person name="Gujja S."/>
            <person name="Heilman E.R."/>
            <person name="Heiman D."/>
            <person name="Hepburn T."/>
            <person name="Howarth C."/>
            <person name="Jen D."/>
            <person name="Larson L."/>
            <person name="Lewis B."/>
            <person name="Mehta T."/>
            <person name="Park D."/>
            <person name="Pearson M."/>
            <person name="Roberts A."/>
            <person name="Saif S."/>
            <person name="Shea T."/>
            <person name="Shenoy N."/>
            <person name="Sisk P."/>
            <person name="Stolte C."/>
            <person name="Sykes S."/>
            <person name="Walk T."/>
            <person name="White J."/>
            <person name="Yandava C."/>
            <person name="Haas B."/>
            <person name="Henn M.R."/>
            <person name="Nusbaum C."/>
            <person name="Birren B."/>
        </authorList>
    </citation>
    <scope>NUCLEOTIDE SEQUENCE [LARGE SCALE GENOMIC DNA]</scope>
    <source>
        <strain evidence="2">NA</strain>
    </source>
</reference>
<dbReference type="AlphaFoldDB" id="J9FNP1"/>
<dbReference type="EMBL" id="ADBV01000009">
    <property type="protein sequence ID" value="EJW89019.1"/>
    <property type="molecule type" value="Genomic_DNA"/>
</dbReference>
<gene>
    <name evidence="1" type="ORF">WUBG_00073</name>
</gene>
<name>J9FNP1_WUCBA</name>
<dbReference type="Proteomes" id="UP000004810">
    <property type="component" value="Unassembled WGS sequence"/>
</dbReference>
<proteinExistence type="predicted"/>
<organism evidence="1 2">
    <name type="scientific">Wuchereria bancrofti</name>
    <dbReference type="NCBI Taxonomy" id="6293"/>
    <lineage>
        <taxon>Eukaryota</taxon>
        <taxon>Metazoa</taxon>
        <taxon>Ecdysozoa</taxon>
        <taxon>Nematoda</taxon>
        <taxon>Chromadorea</taxon>
        <taxon>Rhabditida</taxon>
        <taxon>Spirurina</taxon>
        <taxon>Spiruromorpha</taxon>
        <taxon>Filarioidea</taxon>
        <taxon>Onchocercidae</taxon>
        <taxon>Wuchereria</taxon>
    </lineage>
</organism>
<evidence type="ECO:0000313" key="2">
    <source>
        <dbReference type="Proteomes" id="UP000004810"/>
    </source>
</evidence>
<comment type="caution">
    <text evidence="1">The sequence shown here is derived from an EMBL/GenBank/DDBJ whole genome shotgun (WGS) entry which is preliminary data.</text>
</comment>
<evidence type="ECO:0000313" key="1">
    <source>
        <dbReference type="EMBL" id="EJW89019.1"/>
    </source>
</evidence>
<sequence>MQFSLYCNPEHTSCLKDMWFILGRCQILQVKVENIAFVLFPLNSRDFEQILFIECGQSLLIGQNQQTSFRQSQVILFGRQWGFESVLAVLLNKRHTSDKVNPSFQSK</sequence>
<accession>J9FNP1</accession>